<dbReference type="SUPFAM" id="SSF52833">
    <property type="entry name" value="Thioredoxin-like"/>
    <property type="match status" value="1"/>
</dbReference>
<comment type="caution">
    <text evidence="11">The sequence shown here is derived from an EMBL/GenBank/DDBJ whole genome shotgun (WGS) entry which is preliminary data.</text>
</comment>
<reference evidence="11" key="1">
    <citation type="submission" date="2021-06" db="EMBL/GenBank/DDBJ databases">
        <authorList>
            <person name="Kallberg Y."/>
            <person name="Tangrot J."/>
            <person name="Rosling A."/>
        </authorList>
    </citation>
    <scope>NUCLEOTIDE SEQUENCE</scope>
    <source>
        <strain evidence="11">AZ414A</strain>
    </source>
</reference>
<dbReference type="GO" id="GO:0008250">
    <property type="term" value="C:oligosaccharyltransferase complex"/>
    <property type="evidence" value="ECO:0007669"/>
    <property type="project" value="TreeGrafter"/>
</dbReference>
<evidence type="ECO:0000313" key="11">
    <source>
        <dbReference type="EMBL" id="CAG8565593.1"/>
    </source>
</evidence>
<proteinExistence type="inferred from homology"/>
<evidence type="ECO:0000256" key="1">
    <source>
        <dbReference type="ARBA" id="ARBA00002791"/>
    </source>
</evidence>
<sequence>MATRQAIVSIFIFLVFNIFLLVVCHAAKPSLEAKVSALNQFSTNNKGVVELDSDLYDEFVAKPRNYSMIILLTAMEPQINCQPCKEFDPEFRLVAKSWQSSRNEHSRLYFGILDFKKGREVYAKLNLNNAPTMFYFPPTTGPYAKEISEPNRYEFNRRGFSAEGFASYLSGHVGIQVPVKRPINFFAIFVSIFVILGTLAAIKLLYPFIKKVFQNRNTWAAISLVIILMMISGHMWNHIRGPPYVLQNNGQISYIASGFSNQLGMESQIVAMMYRR</sequence>
<feature type="chain" id="PRO_5040271415" evidence="10">
    <location>
        <begin position="27"/>
        <end position="276"/>
    </location>
</feature>
<comment type="similarity">
    <text evidence="3">Belongs to the OST3/OST6 family.</text>
</comment>
<feature type="signal peptide" evidence="10">
    <location>
        <begin position="1"/>
        <end position="26"/>
    </location>
</feature>
<gene>
    <name evidence="11" type="ORF">DEBURN_LOCUS7809</name>
</gene>
<evidence type="ECO:0000256" key="9">
    <source>
        <dbReference type="SAM" id="Phobius"/>
    </source>
</evidence>
<evidence type="ECO:0000256" key="2">
    <source>
        <dbReference type="ARBA" id="ARBA00004477"/>
    </source>
</evidence>
<keyword evidence="8 9" id="KW-0472">Membrane</keyword>
<comment type="function">
    <text evidence="1">Subunit of the oligosaccharyl transferase (OST) complex that catalyzes the initial transfer of a defined glycan (Glc(3)Man(9)GlcNAc(2) in eukaryotes) from the lipid carrier dolichol-pyrophosphate to an asparagine residue within an Asn-X-Ser/Thr consensus motif in nascent polypeptide chains, the first step in protein N-glycosylation. N-glycosylation occurs cotranslationally and the complex associates with the Sec61 complex at the channel-forming translocon complex that mediates protein translocation across the endoplasmic reticulum (ER). All subunits are required for a maximal enzyme activity.</text>
</comment>
<evidence type="ECO:0000256" key="5">
    <source>
        <dbReference type="ARBA" id="ARBA00022729"/>
    </source>
</evidence>
<evidence type="ECO:0000256" key="6">
    <source>
        <dbReference type="ARBA" id="ARBA00022824"/>
    </source>
</evidence>
<comment type="subcellular location">
    <subcellularLocation>
        <location evidence="2">Endoplasmic reticulum membrane</location>
        <topology evidence="2">Multi-pass membrane protein</topology>
    </subcellularLocation>
</comment>
<dbReference type="Pfam" id="PF04756">
    <property type="entry name" value="OST3_OST6"/>
    <property type="match status" value="1"/>
</dbReference>
<keyword evidence="6" id="KW-0256">Endoplasmic reticulum</keyword>
<dbReference type="OrthoDB" id="67566at2759"/>
<evidence type="ECO:0000256" key="3">
    <source>
        <dbReference type="ARBA" id="ARBA00009561"/>
    </source>
</evidence>
<evidence type="ECO:0000256" key="7">
    <source>
        <dbReference type="ARBA" id="ARBA00022989"/>
    </source>
</evidence>
<keyword evidence="12" id="KW-1185">Reference proteome</keyword>
<organism evidence="11 12">
    <name type="scientific">Diversispora eburnea</name>
    <dbReference type="NCBI Taxonomy" id="1213867"/>
    <lineage>
        <taxon>Eukaryota</taxon>
        <taxon>Fungi</taxon>
        <taxon>Fungi incertae sedis</taxon>
        <taxon>Mucoromycota</taxon>
        <taxon>Glomeromycotina</taxon>
        <taxon>Glomeromycetes</taxon>
        <taxon>Diversisporales</taxon>
        <taxon>Diversisporaceae</taxon>
        <taxon>Diversispora</taxon>
    </lineage>
</organism>
<protein>
    <submittedName>
        <fullName evidence="11">8009_t:CDS:1</fullName>
    </submittedName>
</protein>
<dbReference type="AlphaFoldDB" id="A0A9N9BIB1"/>
<dbReference type="Gene3D" id="3.40.30.10">
    <property type="entry name" value="Glutaredoxin"/>
    <property type="match status" value="1"/>
</dbReference>
<feature type="transmembrane region" description="Helical" evidence="9">
    <location>
        <begin position="185"/>
        <end position="206"/>
    </location>
</feature>
<name>A0A9N9BIB1_9GLOM</name>
<keyword evidence="4 9" id="KW-0812">Transmembrane</keyword>
<evidence type="ECO:0000256" key="8">
    <source>
        <dbReference type="ARBA" id="ARBA00023136"/>
    </source>
</evidence>
<dbReference type="PANTHER" id="PTHR12692:SF0">
    <property type="entry name" value="GH11935P"/>
    <property type="match status" value="1"/>
</dbReference>
<feature type="transmembrane region" description="Helical" evidence="9">
    <location>
        <begin position="218"/>
        <end position="236"/>
    </location>
</feature>
<dbReference type="InterPro" id="IPR021149">
    <property type="entry name" value="OligosaccharylTrfase_OST3/OST6"/>
</dbReference>
<dbReference type="Proteomes" id="UP000789706">
    <property type="component" value="Unassembled WGS sequence"/>
</dbReference>
<evidence type="ECO:0000256" key="10">
    <source>
        <dbReference type="SAM" id="SignalP"/>
    </source>
</evidence>
<dbReference type="InterPro" id="IPR036249">
    <property type="entry name" value="Thioredoxin-like_sf"/>
</dbReference>
<evidence type="ECO:0000256" key="4">
    <source>
        <dbReference type="ARBA" id="ARBA00022692"/>
    </source>
</evidence>
<dbReference type="PANTHER" id="PTHR12692">
    <property type="entry name" value="DOLICHYL-DIPHOSPHOOLIGOSACCHARIDE--PROTEIN GLYCOSYLTRANSFERASE-RELATED"/>
    <property type="match status" value="1"/>
</dbReference>
<evidence type="ECO:0000313" key="12">
    <source>
        <dbReference type="Proteomes" id="UP000789706"/>
    </source>
</evidence>
<keyword evidence="5 10" id="KW-0732">Signal</keyword>
<dbReference type="GO" id="GO:0018279">
    <property type="term" value="P:protein N-linked glycosylation via asparagine"/>
    <property type="evidence" value="ECO:0007669"/>
    <property type="project" value="TreeGrafter"/>
</dbReference>
<dbReference type="EMBL" id="CAJVPK010001016">
    <property type="protein sequence ID" value="CAG8565593.1"/>
    <property type="molecule type" value="Genomic_DNA"/>
</dbReference>
<keyword evidence="7 9" id="KW-1133">Transmembrane helix</keyword>
<accession>A0A9N9BIB1</accession>